<comment type="subcellular location">
    <subcellularLocation>
        <location evidence="1">Membrane</location>
        <topology evidence="1">Multi-pass membrane protein</topology>
    </subcellularLocation>
</comment>
<comment type="similarity">
    <text evidence="7">Belongs to the DHHC palmitoyltransferase family.</text>
</comment>
<evidence type="ECO:0000256" key="2">
    <source>
        <dbReference type="ARBA" id="ARBA00022679"/>
    </source>
</evidence>
<dbReference type="Proteomes" id="UP001162131">
    <property type="component" value="Unassembled WGS sequence"/>
</dbReference>
<dbReference type="EC" id="2.3.1.225" evidence="7"/>
<dbReference type="GO" id="GO:0016020">
    <property type="term" value="C:membrane"/>
    <property type="evidence" value="ECO:0007669"/>
    <property type="project" value="UniProtKB-SubCell"/>
</dbReference>
<dbReference type="PROSITE" id="PS50216">
    <property type="entry name" value="DHHC"/>
    <property type="match status" value="1"/>
</dbReference>
<dbReference type="InterPro" id="IPR001594">
    <property type="entry name" value="Palmitoyltrfase_DHHC"/>
</dbReference>
<evidence type="ECO:0000256" key="4">
    <source>
        <dbReference type="ARBA" id="ARBA00022989"/>
    </source>
</evidence>
<gene>
    <name evidence="9" type="ORF">BSTOLATCC_MIC53456</name>
</gene>
<name>A0AAU9JVV2_9CILI</name>
<evidence type="ECO:0000256" key="6">
    <source>
        <dbReference type="ARBA" id="ARBA00023315"/>
    </source>
</evidence>
<feature type="transmembrane region" description="Helical" evidence="7">
    <location>
        <begin position="48"/>
        <end position="70"/>
    </location>
</feature>
<reference evidence="9" key="1">
    <citation type="submission" date="2021-09" db="EMBL/GenBank/DDBJ databases">
        <authorList>
            <consortium name="AG Swart"/>
            <person name="Singh M."/>
            <person name="Singh A."/>
            <person name="Seah K."/>
            <person name="Emmerich C."/>
        </authorList>
    </citation>
    <scope>NUCLEOTIDE SEQUENCE</scope>
    <source>
        <strain evidence="9">ATCC30299</strain>
    </source>
</reference>
<dbReference type="PANTHER" id="PTHR12246">
    <property type="entry name" value="PALMITOYLTRANSFERASE ZDHHC16"/>
    <property type="match status" value="1"/>
</dbReference>
<comment type="caution">
    <text evidence="9">The sequence shown here is derived from an EMBL/GenBank/DDBJ whole genome shotgun (WGS) entry which is preliminary data.</text>
</comment>
<proteinExistence type="inferred from homology"/>
<evidence type="ECO:0000313" key="9">
    <source>
        <dbReference type="EMBL" id="CAG9331384.1"/>
    </source>
</evidence>
<protein>
    <recommendedName>
        <fullName evidence="7">Palmitoyltransferase</fullName>
        <ecNumber evidence="7">2.3.1.225</ecNumber>
    </recommendedName>
</protein>
<keyword evidence="3 7" id="KW-0812">Transmembrane</keyword>
<evidence type="ECO:0000256" key="7">
    <source>
        <dbReference type="RuleBase" id="RU079119"/>
    </source>
</evidence>
<dbReference type="AlphaFoldDB" id="A0AAU9JVV2"/>
<evidence type="ECO:0000259" key="8">
    <source>
        <dbReference type="Pfam" id="PF01529"/>
    </source>
</evidence>
<feature type="domain" description="Palmitoyltransferase DHHC" evidence="8">
    <location>
        <begin position="91"/>
        <end position="210"/>
    </location>
</feature>
<keyword evidence="4 7" id="KW-1133">Transmembrane helix</keyword>
<feature type="transmembrane region" description="Helical" evidence="7">
    <location>
        <begin position="166"/>
        <end position="191"/>
    </location>
</feature>
<dbReference type="EMBL" id="CAJZBQ010000053">
    <property type="protein sequence ID" value="CAG9331384.1"/>
    <property type="molecule type" value="Genomic_DNA"/>
</dbReference>
<dbReference type="Pfam" id="PF01529">
    <property type="entry name" value="DHHC"/>
    <property type="match status" value="1"/>
</dbReference>
<comment type="domain">
    <text evidence="7">The DHHC domain is required for palmitoyltransferase activity.</text>
</comment>
<sequence length="279" mass="32272">MDLIDAEEKPQSYFFFQLFTIVTTFSSVPIVLFVFLQESRENSKSYPMFYADFFSVFYCTLFFLWTWAYISTCASKSPKVKSALIGFSGGHCEKCKITKPDRAHHCSACAACVSKMDHHCVWTNRCIDYYNYKTFLLFVGYLSVGTYTYDYLSFGYITSYEKPDLWIVWKILVYLETAIVFLTTVLATALFSAHIMMSLTNLTTIEYIKGKPFIYPFCNDDITASANHHNLGPVVNWIEIFGSNPLLWPLPTLYRGKEDGQLFPVIPLAKEEDYYKFEN</sequence>
<dbReference type="InterPro" id="IPR039859">
    <property type="entry name" value="PFA4/ZDH16/20/ERF2-like"/>
</dbReference>
<evidence type="ECO:0000256" key="5">
    <source>
        <dbReference type="ARBA" id="ARBA00023136"/>
    </source>
</evidence>
<keyword evidence="5 7" id="KW-0472">Membrane</keyword>
<keyword evidence="10" id="KW-1185">Reference proteome</keyword>
<keyword evidence="2 7" id="KW-0808">Transferase</keyword>
<comment type="catalytic activity">
    <reaction evidence="7">
        <text>L-cysteinyl-[protein] + hexadecanoyl-CoA = S-hexadecanoyl-L-cysteinyl-[protein] + CoA</text>
        <dbReference type="Rhea" id="RHEA:36683"/>
        <dbReference type="Rhea" id="RHEA-COMP:10131"/>
        <dbReference type="Rhea" id="RHEA-COMP:11032"/>
        <dbReference type="ChEBI" id="CHEBI:29950"/>
        <dbReference type="ChEBI" id="CHEBI:57287"/>
        <dbReference type="ChEBI" id="CHEBI:57379"/>
        <dbReference type="ChEBI" id="CHEBI:74151"/>
        <dbReference type="EC" id="2.3.1.225"/>
    </reaction>
</comment>
<evidence type="ECO:0000313" key="10">
    <source>
        <dbReference type="Proteomes" id="UP001162131"/>
    </source>
</evidence>
<evidence type="ECO:0000256" key="3">
    <source>
        <dbReference type="ARBA" id="ARBA00022692"/>
    </source>
</evidence>
<organism evidence="9 10">
    <name type="scientific">Blepharisma stoltei</name>
    <dbReference type="NCBI Taxonomy" id="1481888"/>
    <lineage>
        <taxon>Eukaryota</taxon>
        <taxon>Sar</taxon>
        <taxon>Alveolata</taxon>
        <taxon>Ciliophora</taxon>
        <taxon>Postciliodesmatophora</taxon>
        <taxon>Heterotrichea</taxon>
        <taxon>Heterotrichida</taxon>
        <taxon>Blepharismidae</taxon>
        <taxon>Blepharisma</taxon>
    </lineage>
</organism>
<feature type="transmembrane region" description="Helical" evidence="7">
    <location>
        <begin position="135"/>
        <end position="154"/>
    </location>
</feature>
<keyword evidence="6 7" id="KW-0012">Acyltransferase</keyword>
<evidence type="ECO:0000256" key="1">
    <source>
        <dbReference type="ARBA" id="ARBA00004141"/>
    </source>
</evidence>
<dbReference type="GO" id="GO:0019706">
    <property type="term" value="F:protein-cysteine S-palmitoyltransferase activity"/>
    <property type="evidence" value="ECO:0007669"/>
    <property type="project" value="UniProtKB-EC"/>
</dbReference>
<accession>A0AAU9JVV2</accession>
<feature type="transmembrane region" description="Helical" evidence="7">
    <location>
        <begin position="12"/>
        <end position="36"/>
    </location>
</feature>